<gene>
    <name evidence="2" type="ORF">QQ91_0008450</name>
</gene>
<proteinExistence type="predicted"/>
<protein>
    <recommendedName>
        <fullName evidence="4">DUF4105 domain-containing protein</fullName>
    </recommendedName>
</protein>
<keyword evidence="3" id="KW-1185">Reference proteome</keyword>
<evidence type="ECO:0000313" key="2">
    <source>
        <dbReference type="EMBL" id="MCM1982851.1"/>
    </source>
</evidence>
<reference evidence="2 3" key="1">
    <citation type="journal article" date="2015" name="Genome Announc.">
        <title>Draft Genome Sequence of Filamentous Marine Cyanobacterium Lyngbya confervoides Strain BDU141951.</title>
        <authorList>
            <person name="Chandrababunaidu M.M."/>
            <person name="Sen D."/>
            <person name="Tripathy S."/>
        </authorList>
    </citation>
    <scope>NUCLEOTIDE SEQUENCE [LARGE SCALE GENOMIC DNA]</scope>
    <source>
        <strain evidence="2 3">BDU141951</strain>
    </source>
</reference>
<organism evidence="2 3">
    <name type="scientific">Lyngbya confervoides BDU141951</name>
    <dbReference type="NCBI Taxonomy" id="1574623"/>
    <lineage>
        <taxon>Bacteria</taxon>
        <taxon>Bacillati</taxon>
        <taxon>Cyanobacteriota</taxon>
        <taxon>Cyanophyceae</taxon>
        <taxon>Oscillatoriophycideae</taxon>
        <taxon>Oscillatoriales</taxon>
        <taxon>Microcoleaceae</taxon>
        <taxon>Lyngbya</taxon>
    </lineage>
</organism>
<feature type="region of interest" description="Disordered" evidence="1">
    <location>
        <begin position="1"/>
        <end position="37"/>
    </location>
</feature>
<dbReference type="Proteomes" id="UP000031561">
    <property type="component" value="Unassembled WGS sequence"/>
</dbReference>
<dbReference type="EMBL" id="JTHE03000045">
    <property type="protein sequence ID" value="MCM1982851.1"/>
    <property type="molecule type" value="Genomic_DNA"/>
</dbReference>
<accession>A0ABD4T261</accession>
<evidence type="ECO:0008006" key="4">
    <source>
        <dbReference type="Google" id="ProtNLM"/>
    </source>
</evidence>
<evidence type="ECO:0000313" key="3">
    <source>
        <dbReference type="Proteomes" id="UP000031561"/>
    </source>
</evidence>
<comment type="caution">
    <text evidence="2">The sequence shown here is derived from an EMBL/GenBank/DDBJ whole genome shotgun (WGS) entry which is preliminary data.</text>
</comment>
<name>A0ABD4T261_9CYAN</name>
<dbReference type="AlphaFoldDB" id="A0ABD4T261"/>
<dbReference type="RefSeq" id="WP_166281517.1">
    <property type="nucleotide sequence ID" value="NZ_JTHE03000045.1"/>
</dbReference>
<evidence type="ECO:0000256" key="1">
    <source>
        <dbReference type="SAM" id="MobiDB-lite"/>
    </source>
</evidence>
<sequence>MGYRNRPSPGGTPWDPHQHSWPVRHGKQPPLPLRSPQTHQPWGRWLLLSLLLGQGLLAIPSSAQVPQIPRAIIRVPDLVQRLLQGPRQPPAVSSSQPSQRGLTPPSLWWVDQQFGDQALIKWVAYPSANLADQQVHLYLRPSTWREMTYLKRYAFATHFGAVARTYGYQTLVLDNKGYPLGAYLCDFSQATPRLVGGTQDYQQQPVLFFDQPEQLTCDLWLNPAYPRTAF</sequence>